<feature type="transmembrane region" description="Helical" evidence="12">
    <location>
        <begin position="47"/>
        <end position="68"/>
    </location>
</feature>
<feature type="transmembrane region" description="Helical" evidence="12">
    <location>
        <begin position="124"/>
        <end position="148"/>
    </location>
</feature>
<feature type="transmembrane region" description="Helical" evidence="12">
    <location>
        <begin position="196"/>
        <end position="214"/>
    </location>
</feature>
<evidence type="ECO:0000313" key="14">
    <source>
        <dbReference type="Proteomes" id="UP001500630"/>
    </source>
</evidence>
<keyword evidence="8 12" id="KW-0472">Membrane</keyword>
<gene>
    <name evidence="13" type="ORF">GCM10022419_084000</name>
</gene>
<evidence type="ECO:0000256" key="10">
    <source>
        <dbReference type="ARBA" id="ARBA00035686"/>
    </source>
</evidence>
<evidence type="ECO:0000256" key="7">
    <source>
        <dbReference type="ARBA" id="ARBA00022989"/>
    </source>
</evidence>
<name>A0ABP6YSD0_9ACTN</name>
<evidence type="ECO:0000256" key="8">
    <source>
        <dbReference type="ARBA" id="ARBA00023136"/>
    </source>
</evidence>
<feature type="transmembrane region" description="Helical" evidence="12">
    <location>
        <begin position="327"/>
        <end position="346"/>
    </location>
</feature>
<accession>A0ABP6YSD0</accession>
<organism evidence="13 14">
    <name type="scientific">Nonomuraea rosea</name>
    <dbReference type="NCBI Taxonomy" id="638574"/>
    <lineage>
        <taxon>Bacteria</taxon>
        <taxon>Bacillati</taxon>
        <taxon>Actinomycetota</taxon>
        <taxon>Actinomycetes</taxon>
        <taxon>Streptosporangiales</taxon>
        <taxon>Streptosporangiaceae</taxon>
        <taxon>Nonomuraea</taxon>
    </lineage>
</organism>
<keyword evidence="2" id="KW-0813">Transport</keyword>
<evidence type="ECO:0000313" key="13">
    <source>
        <dbReference type="EMBL" id="GAA3588818.1"/>
    </source>
</evidence>
<dbReference type="Proteomes" id="UP001500630">
    <property type="component" value="Unassembled WGS sequence"/>
</dbReference>
<evidence type="ECO:0000256" key="6">
    <source>
        <dbReference type="ARBA" id="ARBA00022692"/>
    </source>
</evidence>
<reference evidence="14" key="1">
    <citation type="journal article" date="2019" name="Int. J. Syst. Evol. Microbiol.">
        <title>The Global Catalogue of Microorganisms (GCM) 10K type strain sequencing project: providing services to taxonomists for standard genome sequencing and annotation.</title>
        <authorList>
            <consortium name="The Broad Institute Genomics Platform"/>
            <consortium name="The Broad Institute Genome Sequencing Center for Infectious Disease"/>
            <person name="Wu L."/>
            <person name="Ma J."/>
        </authorList>
    </citation>
    <scope>NUCLEOTIDE SEQUENCE [LARGE SCALE GENOMIC DNA]</scope>
    <source>
        <strain evidence="14">JCM 17326</strain>
    </source>
</reference>
<dbReference type="EMBL" id="BAABDQ010000024">
    <property type="protein sequence ID" value="GAA3588818.1"/>
    <property type="molecule type" value="Genomic_DNA"/>
</dbReference>
<comment type="caution">
    <text evidence="13">The sequence shown here is derived from an EMBL/GenBank/DDBJ whole genome shotgun (WGS) entry which is preliminary data.</text>
</comment>
<comment type="subcellular location">
    <subcellularLocation>
        <location evidence="1">Cell membrane</location>
        <topology evidence="1">Multi-pass membrane protein</topology>
    </subcellularLocation>
</comment>
<keyword evidence="14" id="KW-1185">Reference proteome</keyword>
<protein>
    <recommendedName>
        <fullName evidence="10">Xylose transport system permease protein XylH</fullName>
    </recommendedName>
</protein>
<feature type="region of interest" description="Disordered" evidence="11">
    <location>
        <begin position="1"/>
        <end position="23"/>
    </location>
</feature>
<keyword evidence="7 12" id="KW-1133">Transmembrane helix</keyword>
<dbReference type="CDD" id="cd06579">
    <property type="entry name" value="TM_PBP1_transp_AraH_like"/>
    <property type="match status" value="1"/>
</dbReference>
<evidence type="ECO:0000256" key="9">
    <source>
        <dbReference type="ARBA" id="ARBA00035611"/>
    </source>
</evidence>
<feature type="transmembrane region" description="Helical" evidence="12">
    <location>
        <begin position="101"/>
        <end position="118"/>
    </location>
</feature>
<dbReference type="PANTHER" id="PTHR32196:SF32">
    <property type="entry name" value="XYLOSE TRANSPORT SYSTEM PERMEASE PROTEIN XYLH"/>
    <property type="match status" value="1"/>
</dbReference>
<keyword evidence="5" id="KW-0762">Sugar transport</keyword>
<feature type="transmembrane region" description="Helical" evidence="12">
    <location>
        <begin position="74"/>
        <end position="94"/>
    </location>
</feature>
<sequence>MPDIGDDVRDSPAPADVTGRPAPNGARRGATWILLRVRDEFLRRREASVLVVALALGAYFASASEAFLTPDNMVNITQAAAPSAIVACGIVLLLVSGEIDLSVGVVAALAPFMMHYAIDYWGLPGIPAILLALLTGTVIGLGNGLVTVLLKVPSFITTLGTFYLVTGIVLTTSGAYPAEIPASVDNQIGQWLGAAMWAHLGWALVIVAFFHVLFTRTRWGLHTIAVGGNLLGAQEAGVRAGRIKIGNFMIAGTLGAFAGIIEAFRVHTIDPNLGGGTGLMFTAVSAAVIGGTALAGGSGTIIGGALGALVLAELQDGFNLIGISANPYFLILGGSILLAMIANVYLSRLRRAGKTT</sequence>
<comment type="function">
    <text evidence="9">Part of the binding-protein-dependent transport system for D-xylose. Probably responsible for the translocation of the substrate across the membrane.</text>
</comment>
<proteinExistence type="predicted"/>
<feature type="transmembrane region" description="Helical" evidence="12">
    <location>
        <begin position="155"/>
        <end position="176"/>
    </location>
</feature>
<dbReference type="Pfam" id="PF02653">
    <property type="entry name" value="BPD_transp_2"/>
    <property type="match status" value="1"/>
</dbReference>
<dbReference type="RefSeq" id="WP_345570909.1">
    <property type="nucleotide sequence ID" value="NZ_BAABDQ010000024.1"/>
</dbReference>
<keyword evidence="3" id="KW-1003">Cell membrane</keyword>
<evidence type="ECO:0000256" key="3">
    <source>
        <dbReference type="ARBA" id="ARBA00022475"/>
    </source>
</evidence>
<evidence type="ECO:0000256" key="2">
    <source>
        <dbReference type="ARBA" id="ARBA00022448"/>
    </source>
</evidence>
<evidence type="ECO:0000256" key="4">
    <source>
        <dbReference type="ARBA" id="ARBA00022519"/>
    </source>
</evidence>
<dbReference type="PANTHER" id="PTHR32196">
    <property type="entry name" value="ABC TRANSPORTER PERMEASE PROTEIN YPHD-RELATED-RELATED"/>
    <property type="match status" value="1"/>
</dbReference>
<evidence type="ECO:0000256" key="12">
    <source>
        <dbReference type="SAM" id="Phobius"/>
    </source>
</evidence>
<keyword evidence="6 12" id="KW-0812">Transmembrane</keyword>
<evidence type="ECO:0000256" key="5">
    <source>
        <dbReference type="ARBA" id="ARBA00022597"/>
    </source>
</evidence>
<evidence type="ECO:0000256" key="11">
    <source>
        <dbReference type="SAM" id="MobiDB-lite"/>
    </source>
</evidence>
<keyword evidence="4" id="KW-0997">Cell inner membrane</keyword>
<dbReference type="InterPro" id="IPR001851">
    <property type="entry name" value="ABC_transp_permease"/>
</dbReference>
<feature type="compositionally biased region" description="Basic and acidic residues" evidence="11">
    <location>
        <begin position="1"/>
        <end position="10"/>
    </location>
</feature>
<evidence type="ECO:0000256" key="1">
    <source>
        <dbReference type="ARBA" id="ARBA00004651"/>
    </source>
</evidence>